<comment type="caution">
    <text evidence="2">The sequence shown here is derived from an EMBL/GenBank/DDBJ whole genome shotgun (WGS) entry which is preliminary data.</text>
</comment>
<dbReference type="AlphaFoldDB" id="A0AAE0C904"/>
<name>A0AAE0C904_9CHLO</name>
<organism evidence="2 3">
    <name type="scientific">Cymbomonas tetramitiformis</name>
    <dbReference type="NCBI Taxonomy" id="36881"/>
    <lineage>
        <taxon>Eukaryota</taxon>
        <taxon>Viridiplantae</taxon>
        <taxon>Chlorophyta</taxon>
        <taxon>Pyramimonadophyceae</taxon>
        <taxon>Pyramimonadales</taxon>
        <taxon>Pyramimonadaceae</taxon>
        <taxon>Cymbomonas</taxon>
    </lineage>
</organism>
<feature type="region of interest" description="Disordered" evidence="1">
    <location>
        <begin position="198"/>
        <end position="222"/>
    </location>
</feature>
<evidence type="ECO:0000256" key="1">
    <source>
        <dbReference type="SAM" id="MobiDB-lite"/>
    </source>
</evidence>
<reference evidence="2 3" key="1">
    <citation type="journal article" date="2015" name="Genome Biol. Evol.">
        <title>Comparative Genomics of a Bacterivorous Green Alga Reveals Evolutionary Causalities and Consequences of Phago-Mixotrophic Mode of Nutrition.</title>
        <authorList>
            <person name="Burns J.A."/>
            <person name="Paasch A."/>
            <person name="Narechania A."/>
            <person name="Kim E."/>
        </authorList>
    </citation>
    <scope>NUCLEOTIDE SEQUENCE [LARGE SCALE GENOMIC DNA]</scope>
    <source>
        <strain evidence="2 3">PLY_AMNH</strain>
    </source>
</reference>
<sequence>MVCANLSSSCNFHPTASRVSSEKMIFKGDGELMVDMLVSACAKENHEKPQLPGFGRELVPYFVPGTQGDLRDINTNLSKGKGKSKRNPQLAPAVPSISEGNNKKPETKTQQAVMNGDSSKGQAKNGANRNTKRERRNSPHSLSDLDVNDLPQHNAVSPETQRKVREAFQLAANARSSGKPSKPNPPAVAVVKAGTVNDVSPPATPPKVARWAGSASTQSPQPENIPMPSLLGFTPGASLVPPPSFAAPSNELMNILGVSPPSCGVETTKLLTPQDLLGRDLVETTHPQAASFPFNAASQQSSSDLGEAAQHLLMMLNVQPIAA</sequence>
<dbReference type="Proteomes" id="UP001190700">
    <property type="component" value="Unassembled WGS sequence"/>
</dbReference>
<evidence type="ECO:0000313" key="2">
    <source>
        <dbReference type="EMBL" id="KAK3250648.1"/>
    </source>
</evidence>
<keyword evidence="3" id="KW-1185">Reference proteome</keyword>
<evidence type="ECO:0000313" key="3">
    <source>
        <dbReference type="Proteomes" id="UP001190700"/>
    </source>
</evidence>
<feature type="compositionally biased region" description="Polar residues" evidence="1">
    <location>
        <begin position="108"/>
        <end position="129"/>
    </location>
</feature>
<feature type="region of interest" description="Disordered" evidence="1">
    <location>
        <begin position="65"/>
        <end position="161"/>
    </location>
</feature>
<accession>A0AAE0C904</accession>
<protein>
    <submittedName>
        <fullName evidence="2">Uncharacterized protein</fullName>
    </submittedName>
</protein>
<dbReference type="EMBL" id="LGRX02026578">
    <property type="protein sequence ID" value="KAK3250648.1"/>
    <property type="molecule type" value="Genomic_DNA"/>
</dbReference>
<proteinExistence type="predicted"/>
<gene>
    <name evidence="2" type="ORF">CYMTET_39968</name>
</gene>